<gene>
    <name evidence="3" type="primary">ureD</name>
    <name evidence="4" type="ORF">C8R26_11140</name>
</gene>
<comment type="function">
    <text evidence="3">Required for maturation of urease via the functional incorporation of the urease nickel metallocenter.</text>
</comment>
<evidence type="ECO:0000256" key="1">
    <source>
        <dbReference type="ARBA" id="ARBA00007177"/>
    </source>
</evidence>
<proteinExistence type="inferred from homology"/>
<dbReference type="Pfam" id="PF01774">
    <property type="entry name" value="UreD"/>
    <property type="match status" value="1"/>
</dbReference>
<dbReference type="HAMAP" id="MF_01384">
    <property type="entry name" value="UreD"/>
    <property type="match status" value="1"/>
</dbReference>
<keyword evidence="3" id="KW-0963">Cytoplasm</keyword>
<evidence type="ECO:0000256" key="2">
    <source>
        <dbReference type="ARBA" id="ARBA00023186"/>
    </source>
</evidence>
<dbReference type="GO" id="GO:0016151">
    <property type="term" value="F:nickel cation binding"/>
    <property type="evidence" value="ECO:0007669"/>
    <property type="project" value="UniProtKB-UniRule"/>
</dbReference>
<reference evidence="4 5" key="1">
    <citation type="submission" date="2018-04" db="EMBL/GenBank/DDBJ databases">
        <title>Active sludge and wastewater microbial communities from Klosterneuburg, Austria.</title>
        <authorList>
            <person name="Wagner M."/>
        </authorList>
    </citation>
    <scope>NUCLEOTIDE SEQUENCE [LARGE SCALE GENOMIC DNA]</scope>
    <source>
        <strain evidence="4 5">Nm49</strain>
    </source>
</reference>
<dbReference type="EMBL" id="QAOI01000011">
    <property type="protein sequence ID" value="PTQ76992.1"/>
    <property type="molecule type" value="Genomic_DNA"/>
</dbReference>
<keyword evidence="2 3" id="KW-0143">Chaperone</keyword>
<sequence>MLLPTYSEESAIKSRDSVILNDHKPSITALSGSKSHPDHQPLQARLSLKFAAIDDTTRLVERDHFGPLLVQKPLYPEGRKVCHAVIIHPPGGIVGGDQLEITADAEAFAKVQITTPGASKWYKANGHTSRQKIRIRVKKGASLEWVPQETIFYNHTDVAVDHQITLEDDAVYIGCEILCFGRTAFGETFSDGQIKQRTSIQRNGKIIWLEQIRLRGEDAMMNGPLALSGKTVCATLLLTGKTIPQSLLDLAREEAEKTANGAGQVGISQLKAVTVARYLGASSEVARHVMLRIWGLLRPELTGCAAIVPRMWST</sequence>
<dbReference type="AlphaFoldDB" id="A0A2T5HZJ7"/>
<comment type="subcellular location">
    <subcellularLocation>
        <location evidence="3">Cytoplasm</location>
    </subcellularLocation>
</comment>
<organism evidence="4 5">
    <name type="scientific">Nitrosomonas oligotropha</name>
    <dbReference type="NCBI Taxonomy" id="42354"/>
    <lineage>
        <taxon>Bacteria</taxon>
        <taxon>Pseudomonadati</taxon>
        <taxon>Pseudomonadota</taxon>
        <taxon>Betaproteobacteria</taxon>
        <taxon>Nitrosomonadales</taxon>
        <taxon>Nitrosomonadaceae</taxon>
        <taxon>Nitrosomonas</taxon>
    </lineage>
</organism>
<evidence type="ECO:0000256" key="3">
    <source>
        <dbReference type="HAMAP-Rule" id="MF_01384"/>
    </source>
</evidence>
<comment type="similarity">
    <text evidence="1 3">Belongs to the UreD family.</text>
</comment>
<accession>A0A2T5HZJ7</accession>
<dbReference type="PANTHER" id="PTHR33643:SF1">
    <property type="entry name" value="UREASE ACCESSORY PROTEIN D"/>
    <property type="match status" value="1"/>
</dbReference>
<name>A0A2T5HZJ7_9PROT</name>
<comment type="caution">
    <text evidence="4">The sequence shown here is derived from an EMBL/GenBank/DDBJ whole genome shotgun (WGS) entry which is preliminary data.</text>
</comment>
<protein>
    <recommendedName>
        <fullName evidence="3">Urease accessory protein UreD</fullName>
    </recommendedName>
</protein>
<dbReference type="GO" id="GO:0005737">
    <property type="term" value="C:cytoplasm"/>
    <property type="evidence" value="ECO:0007669"/>
    <property type="project" value="UniProtKB-SubCell"/>
</dbReference>
<keyword evidence="3" id="KW-0996">Nickel insertion</keyword>
<evidence type="ECO:0000313" key="5">
    <source>
        <dbReference type="Proteomes" id="UP000244128"/>
    </source>
</evidence>
<dbReference type="PANTHER" id="PTHR33643">
    <property type="entry name" value="UREASE ACCESSORY PROTEIN D"/>
    <property type="match status" value="1"/>
</dbReference>
<dbReference type="InterPro" id="IPR002669">
    <property type="entry name" value="UreD"/>
</dbReference>
<evidence type="ECO:0000313" key="4">
    <source>
        <dbReference type="EMBL" id="PTQ76992.1"/>
    </source>
</evidence>
<dbReference type="Proteomes" id="UP000244128">
    <property type="component" value="Unassembled WGS sequence"/>
</dbReference>
<comment type="subunit">
    <text evidence="3">UreD, UreF and UreG form a complex that acts as a GTP-hydrolysis-dependent molecular chaperone, activating the urease apoprotein by helping to assemble the nickel containing metallocenter of UreC. The UreE protein probably delivers the nickel.</text>
</comment>